<keyword evidence="11" id="KW-1185">Reference proteome</keyword>
<evidence type="ECO:0000256" key="2">
    <source>
        <dbReference type="ARBA" id="ARBA00022670"/>
    </source>
</evidence>
<evidence type="ECO:0000256" key="1">
    <source>
        <dbReference type="ARBA" id="ARBA00009388"/>
    </source>
</evidence>
<dbReference type="PRINTS" id="PR00730">
    <property type="entry name" value="THERMOLYSIN"/>
</dbReference>
<evidence type="ECO:0000313" key="10">
    <source>
        <dbReference type="EMBL" id="KAK4031380.1"/>
    </source>
</evidence>
<protein>
    <submittedName>
        <fullName evidence="10">Uncharacterized protein</fullName>
    </submittedName>
</protein>
<dbReference type="AlphaFoldDB" id="A0AAN6SLE2"/>
<dbReference type="PANTHER" id="PTHR43579:SF1">
    <property type="entry name" value="NEUTRAL METALLOPROTEINASE"/>
    <property type="match status" value="1"/>
</dbReference>
<sequence length="349" mass="39439">MSAQSYRPIYSEASLRAKQIDEETRYWARRSLEHREHFTSQRCGRFEFLSRPHAVRESSGGHGSPGSQPKPSIVPETLLRQIAESEAVDKEPRDQAKRDLEYAKRGEGPAADPVFNEVYINVGLVLKFYQDQFGRDSIDNRNMRVISSVHFGVQYQNAYWDPVRQQIVFGDSSKFLYYFTHSLDIIGHELTYAVTEYTSPLVYQGQSRALNKHISDVFGIMFKQNVENETVASADWLIGEGCLLPGVVGIALYSIKAPGTAYNDARFGRDPQPASIAEYNPTTKDYGGVHIYSGIPNRAFYLASIGLAAAGFSDYSWKHMGQIWWKTMRSGRVPPKCTFVQFADIYRGG</sequence>
<feature type="domain" description="Peptidase M4 C-terminal" evidence="9">
    <location>
        <begin position="200"/>
        <end position="343"/>
    </location>
</feature>
<accession>A0AAN6SLE2</accession>
<feature type="domain" description="Peptidase M4" evidence="8">
    <location>
        <begin position="119"/>
        <end position="196"/>
    </location>
</feature>
<dbReference type="CDD" id="cd09597">
    <property type="entry name" value="M4_TLP"/>
    <property type="match status" value="1"/>
</dbReference>
<evidence type="ECO:0000259" key="9">
    <source>
        <dbReference type="Pfam" id="PF02868"/>
    </source>
</evidence>
<organism evidence="10 11">
    <name type="scientific">Parachaetomium inaequale</name>
    <dbReference type="NCBI Taxonomy" id="2588326"/>
    <lineage>
        <taxon>Eukaryota</taxon>
        <taxon>Fungi</taxon>
        <taxon>Dikarya</taxon>
        <taxon>Ascomycota</taxon>
        <taxon>Pezizomycotina</taxon>
        <taxon>Sordariomycetes</taxon>
        <taxon>Sordariomycetidae</taxon>
        <taxon>Sordariales</taxon>
        <taxon>Chaetomiaceae</taxon>
        <taxon>Parachaetomium</taxon>
    </lineage>
</organism>
<dbReference type="GO" id="GO:0006508">
    <property type="term" value="P:proteolysis"/>
    <property type="evidence" value="ECO:0007669"/>
    <property type="project" value="UniProtKB-KW"/>
</dbReference>
<dbReference type="PANTHER" id="PTHR43579">
    <property type="match status" value="1"/>
</dbReference>
<evidence type="ECO:0000256" key="7">
    <source>
        <dbReference type="SAM" id="MobiDB-lite"/>
    </source>
</evidence>
<proteinExistence type="inferred from homology"/>
<dbReference type="InterPro" id="IPR052759">
    <property type="entry name" value="Metalloprotease_M4"/>
</dbReference>
<dbReference type="GO" id="GO:0004222">
    <property type="term" value="F:metalloendopeptidase activity"/>
    <property type="evidence" value="ECO:0007669"/>
    <property type="project" value="InterPro"/>
</dbReference>
<evidence type="ECO:0000256" key="3">
    <source>
        <dbReference type="ARBA" id="ARBA00022723"/>
    </source>
</evidence>
<evidence type="ECO:0000259" key="8">
    <source>
        <dbReference type="Pfam" id="PF01447"/>
    </source>
</evidence>
<dbReference type="InterPro" id="IPR023612">
    <property type="entry name" value="Peptidase_M4"/>
</dbReference>
<dbReference type="Gene3D" id="3.10.170.10">
    <property type="match status" value="1"/>
</dbReference>
<dbReference type="EMBL" id="MU854837">
    <property type="protein sequence ID" value="KAK4031380.1"/>
    <property type="molecule type" value="Genomic_DNA"/>
</dbReference>
<keyword evidence="3" id="KW-0479">Metal-binding</keyword>
<dbReference type="Pfam" id="PF02868">
    <property type="entry name" value="Peptidase_M4_C"/>
    <property type="match status" value="1"/>
</dbReference>
<gene>
    <name evidence="10" type="ORF">C8A01DRAFT_51520</name>
</gene>
<name>A0AAN6SLE2_9PEZI</name>
<dbReference type="InterPro" id="IPR001570">
    <property type="entry name" value="Peptidase_M4_C_domain"/>
</dbReference>
<dbReference type="InterPro" id="IPR027268">
    <property type="entry name" value="Peptidase_M4/M1_CTD_sf"/>
</dbReference>
<keyword evidence="2" id="KW-0645">Protease</keyword>
<dbReference type="Gene3D" id="1.10.390.10">
    <property type="entry name" value="Neutral Protease Domain 2"/>
    <property type="match status" value="1"/>
</dbReference>
<evidence type="ECO:0000256" key="6">
    <source>
        <dbReference type="ARBA" id="ARBA00023049"/>
    </source>
</evidence>
<feature type="region of interest" description="Disordered" evidence="7">
    <location>
        <begin position="54"/>
        <end position="73"/>
    </location>
</feature>
<evidence type="ECO:0000256" key="4">
    <source>
        <dbReference type="ARBA" id="ARBA00022801"/>
    </source>
</evidence>
<dbReference type="InterPro" id="IPR013856">
    <property type="entry name" value="Peptidase_M4_domain"/>
</dbReference>
<dbReference type="GO" id="GO:0046872">
    <property type="term" value="F:metal ion binding"/>
    <property type="evidence" value="ECO:0007669"/>
    <property type="project" value="UniProtKB-KW"/>
</dbReference>
<keyword evidence="6" id="KW-0482">Metalloprotease</keyword>
<dbReference type="SUPFAM" id="SSF55486">
    <property type="entry name" value="Metalloproteases ('zincins'), catalytic domain"/>
    <property type="match status" value="1"/>
</dbReference>
<evidence type="ECO:0000256" key="5">
    <source>
        <dbReference type="ARBA" id="ARBA00022833"/>
    </source>
</evidence>
<comment type="caution">
    <text evidence="10">The sequence shown here is derived from an EMBL/GenBank/DDBJ whole genome shotgun (WGS) entry which is preliminary data.</text>
</comment>
<reference evidence="11" key="1">
    <citation type="journal article" date="2023" name="Mol. Phylogenet. Evol.">
        <title>Genome-scale phylogeny and comparative genomics of the fungal order Sordariales.</title>
        <authorList>
            <person name="Hensen N."/>
            <person name="Bonometti L."/>
            <person name="Westerberg I."/>
            <person name="Brannstrom I.O."/>
            <person name="Guillou S."/>
            <person name="Cros-Aarteil S."/>
            <person name="Calhoun S."/>
            <person name="Haridas S."/>
            <person name="Kuo A."/>
            <person name="Mondo S."/>
            <person name="Pangilinan J."/>
            <person name="Riley R."/>
            <person name="LaButti K."/>
            <person name="Andreopoulos B."/>
            <person name="Lipzen A."/>
            <person name="Chen C."/>
            <person name="Yan M."/>
            <person name="Daum C."/>
            <person name="Ng V."/>
            <person name="Clum A."/>
            <person name="Steindorff A."/>
            <person name="Ohm R.A."/>
            <person name="Martin F."/>
            <person name="Silar P."/>
            <person name="Natvig D.O."/>
            <person name="Lalanne C."/>
            <person name="Gautier V."/>
            <person name="Ament-Velasquez S.L."/>
            <person name="Kruys A."/>
            <person name="Hutchinson M.I."/>
            <person name="Powell A.J."/>
            <person name="Barry K."/>
            <person name="Miller A.N."/>
            <person name="Grigoriev I.V."/>
            <person name="Debuchy R."/>
            <person name="Gladieux P."/>
            <person name="Hiltunen Thoren M."/>
            <person name="Johannesson H."/>
        </authorList>
    </citation>
    <scope>NUCLEOTIDE SEQUENCE [LARGE SCALE GENOMIC DNA]</scope>
    <source>
        <strain evidence="11">CBS 284.82</strain>
    </source>
</reference>
<comment type="similarity">
    <text evidence="1">Belongs to the peptidase M4 family.</text>
</comment>
<dbReference type="Proteomes" id="UP001303115">
    <property type="component" value="Unassembled WGS sequence"/>
</dbReference>
<keyword evidence="4" id="KW-0378">Hydrolase</keyword>
<dbReference type="Pfam" id="PF01447">
    <property type="entry name" value="Peptidase_M4"/>
    <property type="match status" value="1"/>
</dbReference>
<evidence type="ECO:0000313" key="11">
    <source>
        <dbReference type="Proteomes" id="UP001303115"/>
    </source>
</evidence>
<keyword evidence="5" id="KW-0862">Zinc</keyword>